<dbReference type="AlphaFoldDB" id="A0A3S0N1V1"/>
<protein>
    <submittedName>
        <fullName evidence="1">Uncharacterized protein</fullName>
    </submittedName>
</protein>
<dbReference type="Proteomes" id="UP000276953">
    <property type="component" value="Unassembled WGS sequence"/>
</dbReference>
<proteinExistence type="predicted"/>
<sequence>MPSNVICSKAGAVPFTVLPVSGVVKASVTDNLNGGVELINGQYFFNPGMISPSLIGQEISFTVNGKPTSCSIKVVTQPDVTIDVVSVDYPGDGSNATTINFKISGTSFTDYIYKWTSG</sequence>
<comment type="caution">
    <text evidence="1">The sequence shown here is derived from an EMBL/GenBank/DDBJ whole genome shotgun (WGS) entry which is preliminary data.</text>
</comment>
<evidence type="ECO:0000313" key="1">
    <source>
        <dbReference type="EMBL" id="RTZ46192.1"/>
    </source>
</evidence>
<organism evidence="1 2">
    <name type="scientific">Chryseobacterium arthrosphaerae</name>
    <dbReference type="NCBI Taxonomy" id="651561"/>
    <lineage>
        <taxon>Bacteria</taxon>
        <taxon>Pseudomonadati</taxon>
        <taxon>Bacteroidota</taxon>
        <taxon>Flavobacteriia</taxon>
        <taxon>Flavobacteriales</taxon>
        <taxon>Weeksellaceae</taxon>
        <taxon>Chryseobacterium group</taxon>
        <taxon>Chryseobacterium</taxon>
    </lineage>
</organism>
<dbReference type="EMBL" id="RYFC01000003">
    <property type="protein sequence ID" value="RTZ46192.1"/>
    <property type="molecule type" value="Genomic_DNA"/>
</dbReference>
<reference evidence="1 2" key="1">
    <citation type="submission" date="2018-12" db="EMBL/GenBank/DDBJ databases">
        <title>Draft Genome Sequence of Chryseobacterium arthrosphaerae strain ED882-96 Isolated from the Blood of a Patient with Liver Cirrhosis in Taiwan.</title>
        <authorList>
            <person name="Lin J.-N."/>
            <person name="Lai C.-H."/>
            <person name="Yang C.-H."/>
            <person name="Huang Y.-H."/>
        </authorList>
    </citation>
    <scope>NUCLEOTIDE SEQUENCE [LARGE SCALE GENOMIC DNA]</scope>
    <source>
        <strain evidence="1 2">ED882-96</strain>
    </source>
</reference>
<gene>
    <name evidence="1" type="ORF">EJ377_17305</name>
</gene>
<evidence type="ECO:0000313" key="2">
    <source>
        <dbReference type="Proteomes" id="UP000276953"/>
    </source>
</evidence>
<name>A0A3S0N1V1_9FLAO</name>
<accession>A0A3S0N1V1</accession>